<proteinExistence type="predicted"/>
<gene>
    <name evidence="2" type="ORF">Poly21_52940</name>
</gene>
<dbReference type="AlphaFoldDB" id="A0A5C6BCL6"/>
<feature type="compositionally biased region" description="Polar residues" evidence="1">
    <location>
        <begin position="60"/>
        <end position="70"/>
    </location>
</feature>
<feature type="region of interest" description="Disordered" evidence="1">
    <location>
        <begin position="1"/>
        <end position="22"/>
    </location>
</feature>
<evidence type="ECO:0000313" key="3">
    <source>
        <dbReference type="Proteomes" id="UP000319908"/>
    </source>
</evidence>
<feature type="region of interest" description="Disordered" evidence="1">
    <location>
        <begin position="48"/>
        <end position="76"/>
    </location>
</feature>
<evidence type="ECO:0000313" key="2">
    <source>
        <dbReference type="EMBL" id="TWU09965.1"/>
    </source>
</evidence>
<evidence type="ECO:0000256" key="1">
    <source>
        <dbReference type="SAM" id="MobiDB-lite"/>
    </source>
</evidence>
<comment type="caution">
    <text evidence="2">The sequence shown here is derived from an EMBL/GenBank/DDBJ whole genome shotgun (WGS) entry which is preliminary data.</text>
</comment>
<reference evidence="2 3" key="1">
    <citation type="journal article" date="2020" name="Antonie Van Leeuwenhoek">
        <title>Rhodopirellula heiligendammensis sp. nov., Rhodopirellula pilleata sp. nov., and Rhodopirellula solitaria sp. nov. isolated from natural or artificial marine surfaces in Northern Germany and California, USA, and emended description of the genus Rhodopirellula.</title>
        <authorList>
            <person name="Kallscheuer N."/>
            <person name="Wiegand S."/>
            <person name="Jogler M."/>
            <person name="Boedeker C."/>
            <person name="Peeters S.H."/>
            <person name="Rast P."/>
            <person name="Heuer A."/>
            <person name="Jetten M.S.M."/>
            <person name="Rohde M."/>
            <person name="Jogler C."/>
        </authorList>
    </citation>
    <scope>NUCLEOTIDE SEQUENCE [LARGE SCALE GENOMIC DNA]</scope>
    <source>
        <strain evidence="2 3">Poly21</strain>
    </source>
</reference>
<accession>A0A5C6BCL6</accession>
<keyword evidence="3" id="KW-1185">Reference proteome</keyword>
<dbReference type="EMBL" id="SJPU01000005">
    <property type="protein sequence ID" value="TWU09965.1"/>
    <property type="molecule type" value="Genomic_DNA"/>
</dbReference>
<organism evidence="2 3">
    <name type="scientific">Allorhodopirellula heiligendammensis</name>
    <dbReference type="NCBI Taxonomy" id="2714739"/>
    <lineage>
        <taxon>Bacteria</taxon>
        <taxon>Pseudomonadati</taxon>
        <taxon>Planctomycetota</taxon>
        <taxon>Planctomycetia</taxon>
        <taxon>Pirellulales</taxon>
        <taxon>Pirellulaceae</taxon>
        <taxon>Allorhodopirellula</taxon>
    </lineage>
</organism>
<protein>
    <submittedName>
        <fullName evidence="2">Uncharacterized protein</fullName>
    </submittedName>
</protein>
<sequence>MHNAITLGITAESSDGQSGPAVRVSVPLDAQASNDAILAAVRRCRMLAEQSLPNEPPQRDPSQTAPTGHQPSVKRFATEKQINAIAVMSKRQGITLDRTLHDRFGASALSALTISEASTLIDELKGKQPASN</sequence>
<name>A0A5C6BCL6_9BACT</name>
<dbReference type="RefSeq" id="WP_302120537.1">
    <property type="nucleotide sequence ID" value="NZ_SJPU01000005.1"/>
</dbReference>
<dbReference type="Proteomes" id="UP000319908">
    <property type="component" value="Unassembled WGS sequence"/>
</dbReference>